<gene>
    <name evidence="8" type="ORF">L9S41_05525</name>
</gene>
<dbReference type="InterPro" id="IPR010611">
    <property type="entry name" value="3D_dom"/>
</dbReference>
<evidence type="ECO:0000256" key="2">
    <source>
        <dbReference type="ARBA" id="ARBA00012587"/>
    </source>
</evidence>
<feature type="domain" description="Lytic transglycosylase MltA" evidence="7">
    <location>
        <begin position="120"/>
        <end position="277"/>
    </location>
</feature>
<dbReference type="PANTHER" id="PTHR30124:SF0">
    <property type="entry name" value="MEMBRANE-BOUND LYTIC MUREIN TRANSGLYCOSYLASE A"/>
    <property type="match status" value="1"/>
</dbReference>
<dbReference type="Proteomes" id="UP001060414">
    <property type="component" value="Chromosome"/>
</dbReference>
<comment type="catalytic activity">
    <reaction evidence="1">
        <text>Exolytic cleavage of the (1-&gt;4)-beta-glycosidic linkage between N-acetylmuramic acid (MurNAc) and N-acetylglucosamine (GlcNAc) residues in peptidoglycan, from either the reducing or the non-reducing ends of the peptidoglycan chains, with concomitant formation of a 1,6-anhydrobond in the MurNAc residue.</text>
        <dbReference type="EC" id="4.2.2.n1"/>
    </reaction>
</comment>
<keyword evidence="3" id="KW-0456">Lyase</keyword>
<dbReference type="InterPro" id="IPR026044">
    <property type="entry name" value="MltA"/>
</dbReference>
<dbReference type="CDD" id="cd14668">
    <property type="entry name" value="mlta_B"/>
    <property type="match status" value="1"/>
</dbReference>
<evidence type="ECO:0000256" key="4">
    <source>
        <dbReference type="ARBA" id="ARBA00023316"/>
    </source>
</evidence>
<feature type="signal peptide" evidence="6">
    <location>
        <begin position="1"/>
        <end position="23"/>
    </location>
</feature>
<dbReference type="Gene3D" id="2.40.240.50">
    <property type="entry name" value="Barwin-like endoglucanases"/>
    <property type="match status" value="1"/>
</dbReference>
<accession>A0ABY5ZNY1</accession>
<evidence type="ECO:0000313" key="8">
    <source>
        <dbReference type="EMBL" id="UWZ80862.1"/>
    </source>
</evidence>
<protein>
    <recommendedName>
        <fullName evidence="2">peptidoglycan lytic exotransglycosylase</fullName>
        <ecNumber evidence="2">4.2.2.n1</ecNumber>
    </recommendedName>
    <alternativeName>
        <fullName evidence="5">Murein hydrolase A</fullName>
    </alternativeName>
</protein>
<dbReference type="RefSeq" id="WP_260749229.1">
    <property type="nucleotide sequence ID" value="NZ_CP092109.1"/>
</dbReference>
<dbReference type="InterPro" id="IPR005300">
    <property type="entry name" value="MltA_B"/>
</dbReference>
<evidence type="ECO:0000256" key="1">
    <source>
        <dbReference type="ARBA" id="ARBA00001420"/>
    </source>
</evidence>
<keyword evidence="6" id="KW-0732">Signal</keyword>
<dbReference type="PIRSF" id="PIRSF019422">
    <property type="entry name" value="MltA"/>
    <property type="match status" value="1"/>
</dbReference>
<evidence type="ECO:0000256" key="5">
    <source>
        <dbReference type="ARBA" id="ARBA00030918"/>
    </source>
</evidence>
<dbReference type="Gene3D" id="2.40.40.10">
    <property type="entry name" value="RlpA-like domain"/>
    <property type="match status" value="1"/>
</dbReference>
<dbReference type="PROSITE" id="PS51257">
    <property type="entry name" value="PROKAR_LIPOPROTEIN"/>
    <property type="match status" value="1"/>
</dbReference>
<dbReference type="PANTHER" id="PTHR30124">
    <property type="entry name" value="MEMBRANE-BOUND LYTIC MUREIN TRANSGLYCOSYLASE A"/>
    <property type="match status" value="1"/>
</dbReference>
<dbReference type="Pfam" id="PF03562">
    <property type="entry name" value="MltA"/>
    <property type="match status" value="1"/>
</dbReference>
<keyword evidence="9" id="KW-1185">Reference proteome</keyword>
<dbReference type="SMART" id="SM00925">
    <property type="entry name" value="MltA"/>
    <property type="match status" value="1"/>
</dbReference>
<organism evidence="8 9">
    <name type="scientific">Geoalkalibacter halelectricus</name>
    <dbReference type="NCBI Taxonomy" id="2847045"/>
    <lineage>
        <taxon>Bacteria</taxon>
        <taxon>Pseudomonadati</taxon>
        <taxon>Thermodesulfobacteriota</taxon>
        <taxon>Desulfuromonadia</taxon>
        <taxon>Desulfuromonadales</taxon>
        <taxon>Geoalkalibacteraceae</taxon>
        <taxon>Geoalkalibacter</taxon>
    </lineage>
</organism>
<name>A0ABY5ZNY1_9BACT</name>
<proteinExistence type="predicted"/>
<dbReference type="InterPro" id="IPR036908">
    <property type="entry name" value="RlpA-like_sf"/>
</dbReference>
<dbReference type="CDD" id="cd14485">
    <property type="entry name" value="mltA_like_LT_A"/>
    <property type="match status" value="1"/>
</dbReference>
<keyword evidence="4" id="KW-0961">Cell wall biogenesis/degradation</keyword>
<evidence type="ECO:0000259" key="7">
    <source>
        <dbReference type="SMART" id="SM00925"/>
    </source>
</evidence>
<dbReference type="EMBL" id="CP092109">
    <property type="protein sequence ID" value="UWZ80862.1"/>
    <property type="molecule type" value="Genomic_DNA"/>
</dbReference>
<evidence type="ECO:0000256" key="6">
    <source>
        <dbReference type="SAM" id="SignalP"/>
    </source>
</evidence>
<feature type="chain" id="PRO_5047509012" description="peptidoglycan lytic exotransglycosylase" evidence="6">
    <location>
        <begin position="24"/>
        <end position="376"/>
    </location>
</feature>
<dbReference type="Pfam" id="PF06725">
    <property type="entry name" value="3D"/>
    <property type="match status" value="1"/>
</dbReference>
<dbReference type="EC" id="4.2.2.n1" evidence="2"/>
<sequence length="376" mass="41913">MKTLSRLVVSVAAVLLGGCLAVAPDLAPPEAQPVRVTTTFDQLEGWAEGDPRPGFEVFLNSCQAIGRRDPWVEVCAAAREVDAVDRIAVLRFFHTHFQPHRLQKPDGEVGGLITGYYVPNLRGSRTPSERYAWPLHAPPEDMLVVDLRTLHPGLSDYQLRGRLEGRRVVPYYTRAEIAAGKGALAGRELFWVEDPVELFFLHIQGSGRIHLENGEGIMVNYADMNGHPYRSIGRLLLERGAMTRDQMSMQNIRAWAQANPDSTQALLNENPRYIFFRELPGEVENPPGALGIPLTPRYSLAVDPRFVPLGAPVFLATTWPMEERPLRQLMGAQDTGGAIKGEVRGDFYWGLGEEGGHYAGRMRQQGRMWVLLPRGD</sequence>
<dbReference type="SUPFAM" id="SSF50685">
    <property type="entry name" value="Barwin-like endoglucanases"/>
    <property type="match status" value="1"/>
</dbReference>
<evidence type="ECO:0000313" key="9">
    <source>
        <dbReference type="Proteomes" id="UP001060414"/>
    </source>
</evidence>
<reference evidence="8" key="1">
    <citation type="journal article" date="2022" name="Environ. Microbiol.">
        <title>Geoalkalibacter halelectricus SAP #1 sp. nov. possessing extracellular electron transfer and mineral#reducing capabilities from a haloalkaline environment.</title>
        <authorList>
            <person name="Yadav S."/>
            <person name="Singh R."/>
            <person name="Sundharam S.S."/>
            <person name="Chaudhary S."/>
            <person name="Krishnamurthi S."/>
            <person name="Patil S.A."/>
        </authorList>
    </citation>
    <scope>NUCLEOTIDE SEQUENCE</scope>
    <source>
        <strain evidence="8">SAP-1</strain>
    </source>
</reference>
<evidence type="ECO:0000256" key="3">
    <source>
        <dbReference type="ARBA" id="ARBA00023239"/>
    </source>
</evidence>